<dbReference type="Proteomes" id="UP000837932">
    <property type="component" value="Unassembled WGS sequence"/>
</dbReference>
<name>A0ABN8ENS1_9BACT</name>
<keyword evidence="3" id="KW-1185">Reference proteome</keyword>
<feature type="chain" id="PRO_5045671177" description="Preprotein translocase subunit SecD" evidence="1">
    <location>
        <begin position="20"/>
        <end position="153"/>
    </location>
</feature>
<evidence type="ECO:0000313" key="2">
    <source>
        <dbReference type="EMBL" id="CAH0994527.1"/>
    </source>
</evidence>
<reference evidence="2" key="1">
    <citation type="submission" date="2021-12" db="EMBL/GenBank/DDBJ databases">
        <authorList>
            <person name="Rodrigo-Torres L."/>
            <person name="Arahal R. D."/>
            <person name="Lucena T."/>
        </authorList>
    </citation>
    <scope>NUCLEOTIDE SEQUENCE</scope>
    <source>
        <strain evidence="2">CECT 8858</strain>
    </source>
</reference>
<gene>
    <name evidence="2" type="ORF">EMA8858_00637</name>
</gene>
<dbReference type="EMBL" id="CAKLPY010000001">
    <property type="protein sequence ID" value="CAH0994527.1"/>
    <property type="molecule type" value="Genomic_DNA"/>
</dbReference>
<feature type="signal peptide" evidence="1">
    <location>
        <begin position="1"/>
        <end position="19"/>
    </location>
</feature>
<keyword evidence="1" id="KW-0732">Signal</keyword>
<evidence type="ECO:0000256" key="1">
    <source>
        <dbReference type="SAM" id="SignalP"/>
    </source>
</evidence>
<evidence type="ECO:0008006" key="4">
    <source>
        <dbReference type="Google" id="ProtNLM"/>
    </source>
</evidence>
<organism evidence="2 3">
    <name type="scientific">Emticicia aquatica</name>
    <dbReference type="NCBI Taxonomy" id="1681835"/>
    <lineage>
        <taxon>Bacteria</taxon>
        <taxon>Pseudomonadati</taxon>
        <taxon>Bacteroidota</taxon>
        <taxon>Cytophagia</taxon>
        <taxon>Cytophagales</taxon>
        <taxon>Leadbetterellaceae</taxon>
        <taxon>Emticicia</taxon>
    </lineage>
</organism>
<proteinExistence type="predicted"/>
<accession>A0ABN8ENS1</accession>
<dbReference type="RefSeq" id="WP_238804367.1">
    <property type="nucleotide sequence ID" value="NZ_CAKLPY010000001.1"/>
</dbReference>
<sequence length="153" mass="16453">MKKLLFTTISMILSHLGFAQLSNKFPPETMGYKPVGKADCNSLNMAGVPPMNTCSQKYSNQKLTITITLTEYTKGNPTIVSVGGNDQGDDPSVGGYFYEKIIVGRAKGSITFMKNTKIATASMAIDDKIIIDINGANQPNIDAVKALAKAMKL</sequence>
<comment type="caution">
    <text evidence="2">The sequence shown here is derived from an EMBL/GenBank/DDBJ whole genome shotgun (WGS) entry which is preliminary data.</text>
</comment>
<protein>
    <recommendedName>
        <fullName evidence="4">Preprotein translocase subunit SecD</fullName>
    </recommendedName>
</protein>
<evidence type="ECO:0000313" key="3">
    <source>
        <dbReference type="Proteomes" id="UP000837932"/>
    </source>
</evidence>